<dbReference type="PANTHER" id="PTHR43794:SF11">
    <property type="entry name" value="AMIDOHYDROLASE-RELATED DOMAIN-CONTAINING PROTEIN"/>
    <property type="match status" value="1"/>
</dbReference>
<dbReference type="SUPFAM" id="SSF51556">
    <property type="entry name" value="Metallo-dependent hydrolases"/>
    <property type="match status" value="1"/>
</dbReference>
<dbReference type="InterPro" id="IPR011059">
    <property type="entry name" value="Metal-dep_hydrolase_composite"/>
</dbReference>
<organism evidence="5 6">
    <name type="scientific">Ktedonosporobacter rubrisoli</name>
    <dbReference type="NCBI Taxonomy" id="2509675"/>
    <lineage>
        <taxon>Bacteria</taxon>
        <taxon>Bacillati</taxon>
        <taxon>Chloroflexota</taxon>
        <taxon>Ktedonobacteria</taxon>
        <taxon>Ktedonobacterales</taxon>
        <taxon>Ktedonosporobacteraceae</taxon>
        <taxon>Ktedonosporobacter</taxon>
    </lineage>
</organism>
<keyword evidence="2 5" id="KW-0378">Hydrolase</keyword>
<name>A0A4P6JT35_KTERU</name>
<dbReference type="InterPro" id="IPR032466">
    <property type="entry name" value="Metal_Hydrolase"/>
</dbReference>
<protein>
    <submittedName>
        <fullName evidence="5">8-oxoguanine deaminase</fullName>
        <ecNumber evidence="5">3.5.4.32</ecNumber>
    </submittedName>
</protein>
<proteinExistence type="predicted"/>
<dbReference type="GO" id="GO:0102127">
    <property type="term" value="F:8-oxoguanine deaminase activity"/>
    <property type="evidence" value="ECO:0007669"/>
    <property type="project" value="UniProtKB-EC"/>
</dbReference>
<accession>A0A4P6JT35</accession>
<keyword evidence="6" id="KW-1185">Reference proteome</keyword>
<dbReference type="GO" id="GO:0019239">
    <property type="term" value="F:deaminase activity"/>
    <property type="evidence" value="ECO:0007669"/>
    <property type="project" value="UniProtKB-ARBA"/>
</dbReference>
<evidence type="ECO:0000259" key="4">
    <source>
        <dbReference type="Pfam" id="PF01979"/>
    </source>
</evidence>
<dbReference type="EMBL" id="CP035758">
    <property type="protein sequence ID" value="QBD78465.1"/>
    <property type="molecule type" value="Genomic_DNA"/>
</dbReference>
<keyword evidence="3" id="KW-0862">Zinc</keyword>
<dbReference type="CDD" id="cd01298">
    <property type="entry name" value="ATZ_TRZ_like"/>
    <property type="match status" value="1"/>
</dbReference>
<gene>
    <name evidence="5" type="ORF">EPA93_21695</name>
</gene>
<dbReference type="SUPFAM" id="SSF51338">
    <property type="entry name" value="Composite domain of metallo-dependent hydrolases"/>
    <property type="match status" value="1"/>
</dbReference>
<evidence type="ECO:0000256" key="3">
    <source>
        <dbReference type="ARBA" id="ARBA00022833"/>
    </source>
</evidence>
<dbReference type="RefSeq" id="WP_129889518.1">
    <property type="nucleotide sequence ID" value="NZ_CP035758.1"/>
</dbReference>
<dbReference type="Pfam" id="PF01979">
    <property type="entry name" value="Amidohydro_1"/>
    <property type="match status" value="1"/>
</dbReference>
<evidence type="ECO:0000256" key="1">
    <source>
        <dbReference type="ARBA" id="ARBA00022723"/>
    </source>
</evidence>
<dbReference type="OrthoDB" id="9807210at2"/>
<evidence type="ECO:0000256" key="2">
    <source>
        <dbReference type="ARBA" id="ARBA00022801"/>
    </source>
</evidence>
<dbReference type="InterPro" id="IPR050287">
    <property type="entry name" value="MTA/SAH_deaminase"/>
</dbReference>
<dbReference type="AlphaFoldDB" id="A0A4P6JT35"/>
<dbReference type="Gene3D" id="3.20.20.140">
    <property type="entry name" value="Metal-dependent hydrolases"/>
    <property type="match status" value="1"/>
</dbReference>
<dbReference type="Proteomes" id="UP000290365">
    <property type="component" value="Chromosome"/>
</dbReference>
<dbReference type="Gene3D" id="2.30.40.10">
    <property type="entry name" value="Urease, subunit C, domain 1"/>
    <property type="match status" value="1"/>
</dbReference>
<evidence type="ECO:0000313" key="5">
    <source>
        <dbReference type="EMBL" id="QBD78465.1"/>
    </source>
</evidence>
<dbReference type="NCBIfam" id="NF006055">
    <property type="entry name" value="PRK08203.1"/>
    <property type="match status" value="1"/>
</dbReference>
<dbReference type="EC" id="3.5.4.32" evidence="5"/>
<reference evidence="5 6" key="1">
    <citation type="submission" date="2019-01" db="EMBL/GenBank/DDBJ databases">
        <title>Ktedonosporobacter rubrisoli SCAWS-G2.</title>
        <authorList>
            <person name="Huang Y."/>
            <person name="Yan B."/>
        </authorList>
    </citation>
    <scope>NUCLEOTIDE SEQUENCE [LARGE SCALE GENOMIC DNA]</scope>
    <source>
        <strain evidence="5 6">SCAWS-G2</strain>
    </source>
</reference>
<sequence length="452" mass="49439">MPSLLVQHAALLASFDDNDARWPDGAIYIIDNVIQQVGPSAQLPQHADTVIDARGMIILPGLVNTHHHFYQTLTRNLPQAQNTNLFRWLQTHYPIWSRLTPEAISISTKTAIAELMLSGCTTSSDHTYIWPNGARLDDQIQVAKEMGFRFHAARGSMSVGESRGGLPPDRVVEDEEAILRDSRRLIESYHDAERYAMLRIVLAPCSPFSVSPDLMRQSVELARSYKVTSHTHLAETRDEAEYCAKVFGRSPVELAEELGWVGPDVWHAHMVHPSSEEVVRLGRSGTGVAHCPSSNMRLASGIAPVRGLRQSGARVGLGVDGSSSNDSSHMLAEARQALLLQRVTGDPAALTAWEALWLATRGGAAVLGRDDIGYLAPGMAADFIGYRLDTLELAGGAPHDPLASLIFCHPPHVDLSVINGRVRIEGQKLLEVDLPMLVERHNALARALVRGE</sequence>
<dbReference type="GO" id="GO:0046872">
    <property type="term" value="F:metal ion binding"/>
    <property type="evidence" value="ECO:0007669"/>
    <property type="project" value="UniProtKB-KW"/>
</dbReference>
<feature type="domain" description="Amidohydrolase-related" evidence="4">
    <location>
        <begin position="57"/>
        <end position="388"/>
    </location>
</feature>
<dbReference type="InterPro" id="IPR006680">
    <property type="entry name" value="Amidohydro-rel"/>
</dbReference>
<dbReference type="KEGG" id="kbs:EPA93_21695"/>
<evidence type="ECO:0000313" key="6">
    <source>
        <dbReference type="Proteomes" id="UP000290365"/>
    </source>
</evidence>
<dbReference type="FunFam" id="3.20.20.140:FF:000014">
    <property type="entry name" value="5-methylthioadenosine/S-adenosylhomocysteine deaminase"/>
    <property type="match status" value="1"/>
</dbReference>
<dbReference type="PANTHER" id="PTHR43794">
    <property type="entry name" value="AMINOHYDROLASE SSNA-RELATED"/>
    <property type="match status" value="1"/>
</dbReference>
<keyword evidence="1" id="KW-0479">Metal-binding</keyword>